<dbReference type="AlphaFoldDB" id="A0A8K0P1L5"/>
<dbReference type="Proteomes" id="UP000792457">
    <property type="component" value="Unassembled WGS sequence"/>
</dbReference>
<feature type="compositionally biased region" description="Basic and acidic residues" evidence="1">
    <location>
        <begin position="29"/>
        <end position="48"/>
    </location>
</feature>
<feature type="region of interest" description="Disordered" evidence="1">
    <location>
        <begin position="108"/>
        <end position="127"/>
    </location>
</feature>
<name>A0A8K0P1L5_LADFU</name>
<comment type="caution">
    <text evidence="2">The sequence shown here is derived from an EMBL/GenBank/DDBJ whole genome shotgun (WGS) entry which is preliminary data.</text>
</comment>
<evidence type="ECO:0000313" key="2">
    <source>
        <dbReference type="EMBL" id="KAG8232400.1"/>
    </source>
</evidence>
<feature type="compositionally biased region" description="Polar residues" evidence="1">
    <location>
        <begin position="134"/>
        <end position="150"/>
    </location>
</feature>
<feature type="compositionally biased region" description="Basic and acidic residues" evidence="1">
    <location>
        <begin position="56"/>
        <end position="73"/>
    </location>
</feature>
<evidence type="ECO:0000256" key="1">
    <source>
        <dbReference type="SAM" id="MobiDB-lite"/>
    </source>
</evidence>
<evidence type="ECO:0000313" key="3">
    <source>
        <dbReference type="Proteomes" id="UP000792457"/>
    </source>
</evidence>
<proteinExistence type="predicted"/>
<dbReference type="EMBL" id="KZ308616">
    <property type="protein sequence ID" value="KAG8232400.1"/>
    <property type="molecule type" value="Genomic_DNA"/>
</dbReference>
<feature type="region of interest" description="Disordered" evidence="1">
    <location>
        <begin position="29"/>
        <end position="78"/>
    </location>
</feature>
<keyword evidence="3" id="KW-1185">Reference proteome</keyword>
<feature type="region of interest" description="Disordered" evidence="1">
    <location>
        <begin position="132"/>
        <end position="166"/>
    </location>
</feature>
<protein>
    <submittedName>
        <fullName evidence="2">Uncharacterized protein</fullName>
    </submittedName>
</protein>
<gene>
    <name evidence="2" type="ORF">J437_LFUL013971</name>
</gene>
<dbReference type="OrthoDB" id="6420781at2759"/>
<feature type="non-terminal residue" evidence="2">
    <location>
        <position position="1"/>
    </location>
</feature>
<organism evidence="2 3">
    <name type="scientific">Ladona fulva</name>
    <name type="common">Scarce chaser dragonfly</name>
    <name type="synonym">Libellula fulva</name>
    <dbReference type="NCBI Taxonomy" id="123851"/>
    <lineage>
        <taxon>Eukaryota</taxon>
        <taxon>Metazoa</taxon>
        <taxon>Ecdysozoa</taxon>
        <taxon>Arthropoda</taxon>
        <taxon>Hexapoda</taxon>
        <taxon>Insecta</taxon>
        <taxon>Pterygota</taxon>
        <taxon>Palaeoptera</taxon>
        <taxon>Odonata</taxon>
        <taxon>Epiprocta</taxon>
        <taxon>Anisoptera</taxon>
        <taxon>Libelluloidea</taxon>
        <taxon>Libellulidae</taxon>
        <taxon>Ladona</taxon>
    </lineage>
</organism>
<accession>A0A8K0P1L5</accession>
<reference evidence="2" key="2">
    <citation type="submission" date="2017-10" db="EMBL/GenBank/DDBJ databases">
        <title>Ladona fulva Genome sequencing and assembly.</title>
        <authorList>
            <person name="Murali S."/>
            <person name="Richards S."/>
            <person name="Bandaranaike D."/>
            <person name="Bellair M."/>
            <person name="Blankenburg K."/>
            <person name="Chao H."/>
            <person name="Dinh H."/>
            <person name="Doddapaneni H."/>
            <person name="Dugan-Rocha S."/>
            <person name="Elkadiri S."/>
            <person name="Gnanaolivu R."/>
            <person name="Hernandez B."/>
            <person name="Skinner E."/>
            <person name="Javaid M."/>
            <person name="Lee S."/>
            <person name="Li M."/>
            <person name="Ming W."/>
            <person name="Munidasa M."/>
            <person name="Muniz J."/>
            <person name="Nguyen L."/>
            <person name="Hughes D."/>
            <person name="Osuji N."/>
            <person name="Pu L.-L."/>
            <person name="Puazo M."/>
            <person name="Qu C."/>
            <person name="Quiroz J."/>
            <person name="Raj R."/>
            <person name="Weissenberger G."/>
            <person name="Xin Y."/>
            <person name="Zou X."/>
            <person name="Han Y."/>
            <person name="Worley K."/>
            <person name="Muzny D."/>
            <person name="Gibbs R."/>
        </authorList>
    </citation>
    <scope>NUCLEOTIDE SEQUENCE</scope>
    <source>
        <strain evidence="2">Sampled in the wild</strain>
    </source>
</reference>
<reference evidence="2" key="1">
    <citation type="submission" date="2013-04" db="EMBL/GenBank/DDBJ databases">
        <authorList>
            <person name="Qu J."/>
            <person name="Murali S.C."/>
            <person name="Bandaranaike D."/>
            <person name="Bellair M."/>
            <person name="Blankenburg K."/>
            <person name="Chao H."/>
            <person name="Dinh H."/>
            <person name="Doddapaneni H."/>
            <person name="Downs B."/>
            <person name="Dugan-Rocha S."/>
            <person name="Elkadiri S."/>
            <person name="Gnanaolivu R.D."/>
            <person name="Hernandez B."/>
            <person name="Javaid M."/>
            <person name="Jayaseelan J.C."/>
            <person name="Lee S."/>
            <person name="Li M."/>
            <person name="Ming W."/>
            <person name="Munidasa M."/>
            <person name="Muniz J."/>
            <person name="Nguyen L."/>
            <person name="Ongeri F."/>
            <person name="Osuji N."/>
            <person name="Pu L.-L."/>
            <person name="Puazo M."/>
            <person name="Qu C."/>
            <person name="Quiroz J."/>
            <person name="Raj R."/>
            <person name="Weissenberger G."/>
            <person name="Xin Y."/>
            <person name="Zou X."/>
            <person name="Han Y."/>
            <person name="Richards S."/>
            <person name="Worley K."/>
            <person name="Muzny D."/>
            <person name="Gibbs R."/>
        </authorList>
    </citation>
    <scope>NUCLEOTIDE SEQUENCE</scope>
    <source>
        <strain evidence="2">Sampled in the wild</strain>
    </source>
</reference>
<sequence length="180" mass="20687">MLFYEKVAEALQREEKIKERTRTIVQLREAEKNADNRPQKDSIAREWEKDIEETERDERERKARSEILRRQRSQEAQAVISKRTIDARAIFEQNTSAGQMQSRVMPGRLQSIPNSNTQRLPSLASSSSFDLTSNVTADQPSSIPVNQQRKASLPTWPPTAVTTEEVSPKFVGKRQWPPLI</sequence>